<proteinExistence type="predicted"/>
<dbReference type="PANTHER" id="PTHR34146:SF3">
    <property type="entry name" value="POLYNUCLEOTIDYL TRANSFERASE, RIBONUCLEASE H-LIKE SUPERFAMILY PROTEIN"/>
    <property type="match status" value="1"/>
</dbReference>
<dbReference type="PANTHER" id="PTHR34146">
    <property type="entry name" value="POLYNUCLEOTIDYL TRANSFERASE, RIBONUCLEASE H-LIKE SUPERFAMILY PROTEIN-RELATED"/>
    <property type="match status" value="1"/>
</dbReference>
<name>A0A8S9PL45_BRACR</name>
<evidence type="ECO:0000313" key="2">
    <source>
        <dbReference type="Proteomes" id="UP000712600"/>
    </source>
</evidence>
<accession>A0A8S9PL45</accession>
<evidence type="ECO:0000313" key="1">
    <source>
        <dbReference type="EMBL" id="KAF3523477.1"/>
    </source>
</evidence>
<gene>
    <name evidence="1" type="ORF">F2Q69_00050159</name>
</gene>
<reference evidence="1" key="1">
    <citation type="submission" date="2019-12" db="EMBL/GenBank/DDBJ databases">
        <title>Genome sequencing and annotation of Brassica cretica.</title>
        <authorList>
            <person name="Studholme D.J."/>
            <person name="Sarris P."/>
        </authorList>
    </citation>
    <scope>NUCLEOTIDE SEQUENCE</scope>
    <source>
        <strain evidence="1">PFS-109/04</strain>
        <tissue evidence="1">Leaf</tissue>
    </source>
</reference>
<organism evidence="1 2">
    <name type="scientific">Brassica cretica</name>
    <name type="common">Mustard</name>
    <dbReference type="NCBI Taxonomy" id="69181"/>
    <lineage>
        <taxon>Eukaryota</taxon>
        <taxon>Viridiplantae</taxon>
        <taxon>Streptophyta</taxon>
        <taxon>Embryophyta</taxon>
        <taxon>Tracheophyta</taxon>
        <taxon>Spermatophyta</taxon>
        <taxon>Magnoliopsida</taxon>
        <taxon>eudicotyledons</taxon>
        <taxon>Gunneridae</taxon>
        <taxon>Pentapetalae</taxon>
        <taxon>rosids</taxon>
        <taxon>malvids</taxon>
        <taxon>Brassicales</taxon>
        <taxon>Brassicaceae</taxon>
        <taxon>Brassiceae</taxon>
        <taxon>Brassica</taxon>
    </lineage>
</organism>
<dbReference type="AlphaFoldDB" id="A0A8S9PL45"/>
<evidence type="ECO:0008006" key="3">
    <source>
        <dbReference type="Google" id="ProtNLM"/>
    </source>
</evidence>
<dbReference type="Proteomes" id="UP000712600">
    <property type="component" value="Unassembled WGS sequence"/>
</dbReference>
<dbReference type="EMBL" id="QGKX02001347">
    <property type="protein sequence ID" value="KAF3523477.1"/>
    <property type="molecule type" value="Genomic_DNA"/>
</dbReference>
<feature type="non-terminal residue" evidence="1">
    <location>
        <position position="1"/>
    </location>
</feature>
<protein>
    <recommendedName>
        <fullName evidence="3">RNase H type-1 domain-containing protein</fullName>
    </recommendedName>
</protein>
<comment type="caution">
    <text evidence="1">The sequence shown here is derived from an EMBL/GenBank/DDBJ whole genome shotgun (WGS) entry which is preliminary data.</text>
</comment>
<sequence>MAREWILAQAKSLTKNMIMPNSTLQQQQGAPRDRSVTSITIVCKTDASWDKAKKTGLGWIYTREEDTGTSQSTKIQESVASPLMAEARAEKDIFEIFFDIEQLSSVFHSFSFDFLPRTHNLQADRLTRKTFVLLHL</sequence>